<proteinExistence type="predicted"/>
<sequence length="173" mass="19304">MEPLHRLRWTTKLMLGDAGGVPKPVKVSVIPIPFQDREGGDRLSSSFQGKLVGSDGDIFVVYYNTDWKSTAATAEGFQGEEMGTVASRSECEQLGRSYLIHRWLPGRGVSVSEMKPALESELQKADCIYYRRHIKDNLRRYCMQTGRTIEVAGLNMASDLVGWFTPETRTGGV</sequence>
<comment type="caution">
    <text evidence="1">The sequence shown here is derived from an EMBL/GenBank/DDBJ whole genome shotgun (WGS) entry which is preliminary data.</text>
</comment>
<keyword evidence="2" id="KW-1185">Reference proteome</keyword>
<accession>A0AAV8PTD2</accession>
<organism evidence="1 2">
    <name type="scientific">Ensete ventricosum</name>
    <name type="common">Abyssinian banana</name>
    <name type="synonym">Musa ensete</name>
    <dbReference type="NCBI Taxonomy" id="4639"/>
    <lineage>
        <taxon>Eukaryota</taxon>
        <taxon>Viridiplantae</taxon>
        <taxon>Streptophyta</taxon>
        <taxon>Embryophyta</taxon>
        <taxon>Tracheophyta</taxon>
        <taxon>Spermatophyta</taxon>
        <taxon>Magnoliopsida</taxon>
        <taxon>Liliopsida</taxon>
        <taxon>Zingiberales</taxon>
        <taxon>Musaceae</taxon>
        <taxon>Ensete</taxon>
    </lineage>
</organism>
<dbReference type="EMBL" id="JAQQAF010000009">
    <property type="protein sequence ID" value="KAJ8460189.1"/>
    <property type="molecule type" value="Genomic_DNA"/>
</dbReference>
<evidence type="ECO:0000313" key="1">
    <source>
        <dbReference type="EMBL" id="KAJ8460189.1"/>
    </source>
</evidence>
<protein>
    <submittedName>
        <fullName evidence="1">Uncharacterized protein</fullName>
    </submittedName>
</protein>
<reference evidence="1 2" key="1">
    <citation type="submission" date="2022-12" db="EMBL/GenBank/DDBJ databases">
        <title>Chromosome-scale assembly of the Ensete ventricosum genome.</title>
        <authorList>
            <person name="Dussert Y."/>
            <person name="Stocks J."/>
            <person name="Wendawek A."/>
            <person name="Woldeyes F."/>
            <person name="Nichols R.A."/>
            <person name="Borrell J.S."/>
        </authorList>
    </citation>
    <scope>NUCLEOTIDE SEQUENCE [LARGE SCALE GENOMIC DNA]</scope>
    <source>
        <strain evidence="2">cv. Maze</strain>
        <tissue evidence="1">Seeds</tissue>
    </source>
</reference>
<gene>
    <name evidence="1" type="ORF">OPV22_033115</name>
</gene>
<dbReference type="Proteomes" id="UP001222027">
    <property type="component" value="Unassembled WGS sequence"/>
</dbReference>
<evidence type="ECO:0000313" key="2">
    <source>
        <dbReference type="Proteomes" id="UP001222027"/>
    </source>
</evidence>
<name>A0AAV8PTD2_ENSVE</name>
<dbReference type="AlphaFoldDB" id="A0AAV8PTD2"/>